<dbReference type="RefSeq" id="WP_167303329.1">
    <property type="nucleotide sequence ID" value="NZ_JAASQR010000002.1"/>
</dbReference>
<name>A0A846MH55_9SPHN</name>
<accession>A0A846MH55</accession>
<dbReference type="Proteomes" id="UP000576821">
    <property type="component" value="Unassembled WGS sequence"/>
</dbReference>
<comment type="caution">
    <text evidence="1">The sequence shown here is derived from an EMBL/GenBank/DDBJ whole genome shotgun (WGS) entry which is preliminary data.</text>
</comment>
<protein>
    <submittedName>
        <fullName evidence="1">Uncharacterized protein</fullName>
    </submittedName>
</protein>
<sequence>MEDLNYLLKNEQIELLKEQASSCTVARATHRSRASVYARRIREHGHPYRSGAVKGGTAFAPYPFGGEGRAS</sequence>
<proteinExistence type="predicted"/>
<keyword evidence="2" id="KW-1185">Reference proteome</keyword>
<gene>
    <name evidence="1" type="ORF">FHS54_001702</name>
</gene>
<evidence type="ECO:0000313" key="1">
    <source>
        <dbReference type="EMBL" id="NIJ16736.1"/>
    </source>
</evidence>
<dbReference type="EMBL" id="JAASQR010000002">
    <property type="protein sequence ID" value="NIJ16736.1"/>
    <property type="molecule type" value="Genomic_DNA"/>
</dbReference>
<organism evidence="1 2">
    <name type="scientific">Sphingobium vermicomposti</name>
    <dbReference type="NCBI Taxonomy" id="529005"/>
    <lineage>
        <taxon>Bacteria</taxon>
        <taxon>Pseudomonadati</taxon>
        <taxon>Pseudomonadota</taxon>
        <taxon>Alphaproteobacteria</taxon>
        <taxon>Sphingomonadales</taxon>
        <taxon>Sphingomonadaceae</taxon>
        <taxon>Sphingobium</taxon>
    </lineage>
</organism>
<dbReference type="AlphaFoldDB" id="A0A846MH55"/>
<evidence type="ECO:0000313" key="2">
    <source>
        <dbReference type="Proteomes" id="UP000576821"/>
    </source>
</evidence>
<reference evidence="1 2" key="1">
    <citation type="submission" date="2020-03" db="EMBL/GenBank/DDBJ databases">
        <title>Genomic Encyclopedia of Type Strains, Phase IV (KMG-IV): sequencing the most valuable type-strain genomes for metagenomic binning, comparative biology and taxonomic classification.</title>
        <authorList>
            <person name="Goeker M."/>
        </authorList>
    </citation>
    <scope>NUCLEOTIDE SEQUENCE [LARGE SCALE GENOMIC DNA]</scope>
    <source>
        <strain evidence="1 2">DSM 21299</strain>
    </source>
</reference>